<dbReference type="EMBL" id="UYWY01019870">
    <property type="protein sequence ID" value="VDM39620.1"/>
    <property type="molecule type" value="Genomic_DNA"/>
</dbReference>
<keyword evidence="3 6" id="KW-0349">Heme</keyword>
<dbReference type="InterPro" id="IPR036396">
    <property type="entry name" value="Cyt_P450_sf"/>
</dbReference>
<dbReference type="GO" id="GO:0004497">
    <property type="term" value="F:monooxygenase activity"/>
    <property type="evidence" value="ECO:0007669"/>
    <property type="project" value="UniProtKB-KW"/>
</dbReference>
<evidence type="ECO:0000256" key="5">
    <source>
        <dbReference type="ARBA" id="ARBA00023033"/>
    </source>
</evidence>
<dbReference type="Gene3D" id="1.10.630.10">
    <property type="entry name" value="Cytochrome P450"/>
    <property type="match status" value="1"/>
</dbReference>
<name>A0A183UIH9_TOXCA</name>
<evidence type="ECO:0000256" key="1">
    <source>
        <dbReference type="ARBA" id="ARBA00001971"/>
    </source>
</evidence>
<dbReference type="GO" id="GO:0016705">
    <property type="term" value="F:oxidoreductase activity, acting on paired donors, with incorporation or reduction of molecular oxygen"/>
    <property type="evidence" value="ECO:0007669"/>
    <property type="project" value="InterPro"/>
</dbReference>
<dbReference type="GO" id="GO:0005506">
    <property type="term" value="F:iron ion binding"/>
    <property type="evidence" value="ECO:0007669"/>
    <property type="project" value="InterPro"/>
</dbReference>
<keyword evidence="8" id="KW-0812">Transmembrane</keyword>
<evidence type="ECO:0000313" key="11">
    <source>
        <dbReference type="WBParaSite" id="TCNE_0000829901-mRNA-1"/>
    </source>
</evidence>
<keyword evidence="6 7" id="KW-0479">Metal-binding</keyword>
<reference evidence="11" key="1">
    <citation type="submission" date="2016-06" db="UniProtKB">
        <authorList>
            <consortium name="WormBaseParasite"/>
        </authorList>
    </citation>
    <scope>IDENTIFICATION</scope>
</reference>
<proteinExistence type="inferred from homology"/>
<evidence type="ECO:0000256" key="2">
    <source>
        <dbReference type="ARBA" id="ARBA00010617"/>
    </source>
</evidence>
<dbReference type="PROSITE" id="PS00086">
    <property type="entry name" value="CYTOCHROME_P450"/>
    <property type="match status" value="1"/>
</dbReference>
<keyword evidence="5 7" id="KW-0503">Monooxygenase</keyword>
<comment type="cofactor">
    <cofactor evidence="1 6">
        <name>heme</name>
        <dbReference type="ChEBI" id="CHEBI:30413"/>
    </cofactor>
</comment>
<dbReference type="InterPro" id="IPR050196">
    <property type="entry name" value="Cytochrome_P450_Monoox"/>
</dbReference>
<comment type="similarity">
    <text evidence="2 7">Belongs to the cytochrome P450 family.</text>
</comment>
<dbReference type="InterPro" id="IPR017972">
    <property type="entry name" value="Cyt_P450_CS"/>
</dbReference>
<dbReference type="InterPro" id="IPR002401">
    <property type="entry name" value="Cyt_P450_E_grp-I"/>
</dbReference>
<evidence type="ECO:0000256" key="3">
    <source>
        <dbReference type="ARBA" id="ARBA00022617"/>
    </source>
</evidence>
<dbReference type="PANTHER" id="PTHR24291:SF128">
    <property type="entry name" value="CYTOCHROME P450"/>
    <property type="match status" value="1"/>
</dbReference>
<evidence type="ECO:0000313" key="9">
    <source>
        <dbReference type="EMBL" id="VDM39620.1"/>
    </source>
</evidence>
<sequence length="528" mass="61328">MHLVLYVSAVLLIVAILHWRFLVRFVRHRCRLIYYVGQLDGPFSLPLIGTAWMFKWNIEDFARQLFEHAQYYTSRGAGMLRIWVGTSPIVLLVRPEHAKVVLESNSILTKGPEYGILLPWLGSGLLISSGDKWRIRRKMLTPTFHFTILNEFLATHNKEAQILIQQLQPHADTGRSFDIFPFIKRCALDIICETAMGVKVNAQTKHDHPYVRSVQRMNELAFTHERMPWLWLKPLWYALGYGTEYDKHLQSLLQFTRKLFNGFLRALMILNRSFLLQVIEKRAEEFATKANDGAKKKKAFLDLLLSMQEANKLSFEEIRDEVDTFMFEGHDTTSSGIGWALWCIAHHSKVQEKAIEEVDRIFGNSSRLCTANDLKELKYLERCIKESLRLYPPVPNYTRVAEDDIVIDGKVIPKGCTLLISPAIIHRNQLVYKNAQVYDPDNFLPESVTNRHPFAYIPFSAGPRNCIGQKFAMMEEKTVLSWILRHFRFDSECQFESNIACPEIILKPLYGFSLRLYSRKMEKHLRIA</sequence>
<dbReference type="PRINTS" id="PR00385">
    <property type="entry name" value="P450"/>
</dbReference>
<evidence type="ECO:0000256" key="6">
    <source>
        <dbReference type="PIRSR" id="PIRSR602401-1"/>
    </source>
</evidence>
<dbReference type="WBParaSite" id="TCNE_0000829901-mRNA-1">
    <property type="protein sequence ID" value="TCNE_0000829901-mRNA-1"/>
    <property type="gene ID" value="TCNE_0000829901"/>
</dbReference>
<dbReference type="Proteomes" id="UP000050794">
    <property type="component" value="Unassembled WGS sequence"/>
</dbReference>
<evidence type="ECO:0000313" key="10">
    <source>
        <dbReference type="Proteomes" id="UP000050794"/>
    </source>
</evidence>
<gene>
    <name evidence="9" type="ORF">TCNE_LOCUS8299</name>
</gene>
<dbReference type="PRINTS" id="PR00463">
    <property type="entry name" value="EP450I"/>
</dbReference>
<dbReference type="Pfam" id="PF00067">
    <property type="entry name" value="p450"/>
    <property type="match status" value="1"/>
</dbReference>
<dbReference type="PANTHER" id="PTHR24291">
    <property type="entry name" value="CYTOCHROME P450 FAMILY 4"/>
    <property type="match status" value="1"/>
</dbReference>
<feature type="transmembrane region" description="Helical" evidence="8">
    <location>
        <begin position="6"/>
        <end position="23"/>
    </location>
</feature>
<organism evidence="10 11">
    <name type="scientific">Toxocara canis</name>
    <name type="common">Canine roundworm</name>
    <dbReference type="NCBI Taxonomy" id="6265"/>
    <lineage>
        <taxon>Eukaryota</taxon>
        <taxon>Metazoa</taxon>
        <taxon>Ecdysozoa</taxon>
        <taxon>Nematoda</taxon>
        <taxon>Chromadorea</taxon>
        <taxon>Rhabditida</taxon>
        <taxon>Spirurina</taxon>
        <taxon>Ascaridomorpha</taxon>
        <taxon>Ascaridoidea</taxon>
        <taxon>Toxocaridae</taxon>
        <taxon>Toxocara</taxon>
    </lineage>
</organism>
<protein>
    <submittedName>
        <fullName evidence="11">Cytochrome P450 4V2</fullName>
    </submittedName>
</protein>
<evidence type="ECO:0000256" key="7">
    <source>
        <dbReference type="RuleBase" id="RU000461"/>
    </source>
</evidence>
<feature type="transmembrane region" description="Helical" evidence="8">
    <location>
        <begin position="32"/>
        <end position="54"/>
    </location>
</feature>
<dbReference type="InterPro" id="IPR001128">
    <property type="entry name" value="Cyt_P450"/>
</dbReference>
<dbReference type="AlphaFoldDB" id="A0A183UIH9"/>
<evidence type="ECO:0000256" key="4">
    <source>
        <dbReference type="ARBA" id="ARBA00023004"/>
    </source>
</evidence>
<reference evidence="9 10" key="2">
    <citation type="submission" date="2018-11" db="EMBL/GenBank/DDBJ databases">
        <authorList>
            <consortium name="Pathogen Informatics"/>
        </authorList>
    </citation>
    <scope>NUCLEOTIDE SEQUENCE [LARGE SCALE GENOMIC DNA]</scope>
</reference>
<keyword evidence="8" id="KW-1133">Transmembrane helix</keyword>
<keyword evidence="4 6" id="KW-0408">Iron</keyword>
<dbReference type="GO" id="GO:0020037">
    <property type="term" value="F:heme binding"/>
    <property type="evidence" value="ECO:0007669"/>
    <property type="project" value="InterPro"/>
</dbReference>
<feature type="binding site" description="axial binding residue" evidence="6">
    <location>
        <position position="466"/>
    </location>
    <ligand>
        <name>heme</name>
        <dbReference type="ChEBI" id="CHEBI:30413"/>
    </ligand>
    <ligandPart>
        <name>Fe</name>
        <dbReference type="ChEBI" id="CHEBI:18248"/>
    </ligandPart>
</feature>
<keyword evidence="8" id="KW-0472">Membrane</keyword>
<dbReference type="SUPFAM" id="SSF48264">
    <property type="entry name" value="Cytochrome P450"/>
    <property type="match status" value="1"/>
</dbReference>
<accession>A0A183UIH9</accession>
<keyword evidence="7" id="KW-0560">Oxidoreductase</keyword>
<keyword evidence="10" id="KW-1185">Reference proteome</keyword>
<evidence type="ECO:0000256" key="8">
    <source>
        <dbReference type="SAM" id="Phobius"/>
    </source>
</evidence>